<sequence>MNLLRKLLSRTATTGLAALALAAALLPWDWTPWAAWALAAGTLVLAWREHPELGPDRDRFARGVALAAIGAVAAQHGALPAAIAAGALIAVVGFEPLLAVAVATGHMTSANLEVQRDRTWFTPRAVGETISASGFIFALGAGGSLATGTGGPLWIAAVAALATVGAAGAGAAGALLQRRRSAHAGDQAVISALEALEPQFIVHFSGPPGSAYQLEMWLPYLDRLGDPYAVVTREKTHLDAVRAATGAPVVVAPSMSELERLLVPSVKAAFYVNGSALNTHLVRFGHLKHLQLFHGESDKASSFNKVTAIYDTVFVAGQAAVDRYRAHGLDLDFRKVGRPQLAAVATGPRTASGPRPVLLYAPTWTGLTSEFDYSSLAIGKRIVEEALRRDLAVIMRAHPYTRFNLAAARRLDEIERLLAEDAERSGRAHLWGSQAAGSVGLVDCINAADIAVCDVSGVATDWIASDRPFAVTDMAGLGERFTEEAWIAKGAYRLDRDAANVAAVFDELLVTDSKAAQRKETREYFLGETAGDAAVEVFTTAAKEAYRA</sequence>
<name>A0ABT7YP94_9ACTN</name>
<protein>
    <submittedName>
        <fullName evidence="2">CDP-glycerol glycerophosphotransferase family protein</fullName>
    </submittedName>
</protein>
<organism evidence="2 3">
    <name type="scientific">Glycomyces tritici</name>
    <dbReference type="NCBI Taxonomy" id="2665176"/>
    <lineage>
        <taxon>Bacteria</taxon>
        <taxon>Bacillati</taxon>
        <taxon>Actinomycetota</taxon>
        <taxon>Actinomycetes</taxon>
        <taxon>Glycomycetales</taxon>
        <taxon>Glycomycetaceae</taxon>
        <taxon>Glycomyces</taxon>
    </lineage>
</organism>
<feature type="transmembrane region" description="Helical" evidence="1">
    <location>
        <begin position="83"/>
        <end position="104"/>
    </location>
</feature>
<evidence type="ECO:0000256" key="1">
    <source>
        <dbReference type="SAM" id="Phobius"/>
    </source>
</evidence>
<dbReference type="InterPro" id="IPR007554">
    <property type="entry name" value="Glycerophosphate_synth"/>
</dbReference>
<dbReference type="Pfam" id="PF04464">
    <property type="entry name" value="Glyphos_transf"/>
    <property type="match status" value="1"/>
</dbReference>
<evidence type="ECO:0000313" key="2">
    <source>
        <dbReference type="EMBL" id="MDN3240420.1"/>
    </source>
</evidence>
<keyword evidence="1" id="KW-0812">Transmembrane</keyword>
<feature type="transmembrane region" description="Helical" evidence="1">
    <location>
        <begin position="32"/>
        <end position="48"/>
    </location>
</feature>
<accession>A0ABT7YP94</accession>
<comment type="caution">
    <text evidence="2">The sequence shown here is derived from an EMBL/GenBank/DDBJ whole genome shotgun (WGS) entry which is preliminary data.</text>
</comment>
<dbReference type="InterPro" id="IPR043148">
    <property type="entry name" value="TagF_C"/>
</dbReference>
<feature type="transmembrane region" description="Helical" evidence="1">
    <location>
        <begin position="125"/>
        <end position="147"/>
    </location>
</feature>
<dbReference type="Proteomes" id="UP001171902">
    <property type="component" value="Unassembled WGS sequence"/>
</dbReference>
<keyword evidence="1" id="KW-0472">Membrane</keyword>
<reference evidence="2" key="1">
    <citation type="submission" date="2023-06" db="EMBL/GenBank/DDBJ databases">
        <title>Gycomyces niveus sp.nov., a novel actinomycete isolated from soil in Shouguang.</title>
        <authorList>
            <person name="Yang X."/>
            <person name="Zhao J."/>
        </authorList>
    </citation>
    <scope>NUCLEOTIDE SEQUENCE</scope>
    <source>
        <strain evidence="2">NEAU C2</strain>
    </source>
</reference>
<dbReference type="Gene3D" id="3.40.50.12580">
    <property type="match status" value="1"/>
</dbReference>
<gene>
    <name evidence="2" type="ORF">QWI33_11845</name>
</gene>
<feature type="transmembrane region" description="Helical" evidence="1">
    <location>
        <begin position="60"/>
        <end position="77"/>
    </location>
</feature>
<dbReference type="RefSeq" id="WP_289957352.1">
    <property type="nucleotide sequence ID" value="NZ_JAUEMJ010000003.1"/>
</dbReference>
<evidence type="ECO:0000313" key="3">
    <source>
        <dbReference type="Proteomes" id="UP001171902"/>
    </source>
</evidence>
<keyword evidence="1" id="KW-1133">Transmembrane helix</keyword>
<feature type="transmembrane region" description="Helical" evidence="1">
    <location>
        <begin position="153"/>
        <end position="176"/>
    </location>
</feature>
<dbReference type="EMBL" id="JAUEMJ010000003">
    <property type="protein sequence ID" value="MDN3240420.1"/>
    <property type="molecule type" value="Genomic_DNA"/>
</dbReference>
<keyword evidence="3" id="KW-1185">Reference proteome</keyword>
<dbReference type="SUPFAM" id="SSF53756">
    <property type="entry name" value="UDP-Glycosyltransferase/glycogen phosphorylase"/>
    <property type="match status" value="1"/>
</dbReference>
<proteinExistence type="predicted"/>